<keyword evidence="6 16" id="KW-0732">Signal</keyword>
<evidence type="ECO:0000256" key="6">
    <source>
        <dbReference type="ARBA" id="ARBA00022729"/>
    </source>
</evidence>
<organism evidence="18 19">
    <name type="scientific">Eublepharis macularius</name>
    <name type="common">Leopard gecko</name>
    <name type="synonym">Cyrtodactylus macularius</name>
    <dbReference type="NCBI Taxonomy" id="481883"/>
    <lineage>
        <taxon>Eukaryota</taxon>
        <taxon>Metazoa</taxon>
        <taxon>Chordata</taxon>
        <taxon>Craniata</taxon>
        <taxon>Vertebrata</taxon>
        <taxon>Euteleostomi</taxon>
        <taxon>Lepidosauria</taxon>
        <taxon>Squamata</taxon>
        <taxon>Bifurcata</taxon>
        <taxon>Gekkota</taxon>
        <taxon>Eublepharidae</taxon>
        <taxon>Eublepharinae</taxon>
        <taxon>Eublepharis</taxon>
    </lineage>
</organism>
<evidence type="ECO:0000313" key="18">
    <source>
        <dbReference type="Proteomes" id="UP001190640"/>
    </source>
</evidence>
<reference evidence="19" key="1">
    <citation type="submission" date="2025-08" db="UniProtKB">
        <authorList>
            <consortium name="RefSeq"/>
        </authorList>
    </citation>
    <scope>IDENTIFICATION</scope>
    <source>
        <tissue evidence="19">Blood</tissue>
    </source>
</reference>
<dbReference type="GeneID" id="129343342"/>
<evidence type="ECO:0000256" key="16">
    <source>
        <dbReference type="SAM" id="SignalP"/>
    </source>
</evidence>
<dbReference type="AlphaFoldDB" id="A0AA97LHE1"/>
<evidence type="ECO:0000313" key="19">
    <source>
        <dbReference type="RefSeq" id="XP_054855484.1"/>
    </source>
</evidence>
<feature type="domain" description="Ig-like" evidence="17">
    <location>
        <begin position="141"/>
        <end position="232"/>
    </location>
</feature>
<dbReference type="CTD" id="5819"/>
<keyword evidence="18" id="KW-1185">Reference proteome</keyword>
<keyword evidence="11 15" id="KW-0472">Membrane</keyword>
<evidence type="ECO:0000256" key="10">
    <source>
        <dbReference type="ARBA" id="ARBA00022989"/>
    </source>
</evidence>
<dbReference type="InterPro" id="IPR013162">
    <property type="entry name" value="CD80_C2-set"/>
</dbReference>
<evidence type="ECO:0000256" key="13">
    <source>
        <dbReference type="ARBA" id="ARBA00023180"/>
    </source>
</evidence>
<dbReference type="Gene3D" id="2.60.40.10">
    <property type="entry name" value="Immunoglobulins"/>
    <property type="match status" value="3"/>
</dbReference>
<dbReference type="InterPro" id="IPR013783">
    <property type="entry name" value="Ig-like_fold"/>
</dbReference>
<feature type="transmembrane region" description="Helical" evidence="15">
    <location>
        <begin position="339"/>
        <end position="360"/>
    </location>
</feature>
<keyword evidence="7" id="KW-0677">Repeat</keyword>
<evidence type="ECO:0000256" key="14">
    <source>
        <dbReference type="SAM" id="MobiDB-lite"/>
    </source>
</evidence>
<dbReference type="InterPro" id="IPR013106">
    <property type="entry name" value="Ig_V-set"/>
</dbReference>
<dbReference type="RefSeq" id="XP_054855484.1">
    <property type="nucleotide sequence ID" value="XM_054999509.1"/>
</dbReference>
<proteinExistence type="inferred from homology"/>
<feature type="domain" description="Ig-like" evidence="17">
    <location>
        <begin position="239"/>
        <end position="323"/>
    </location>
</feature>
<dbReference type="InterPro" id="IPR003598">
    <property type="entry name" value="Ig_sub2"/>
</dbReference>
<evidence type="ECO:0000256" key="4">
    <source>
        <dbReference type="ARBA" id="ARBA00022475"/>
    </source>
</evidence>
<keyword evidence="5 15" id="KW-0812">Transmembrane</keyword>
<dbReference type="GO" id="GO:0005886">
    <property type="term" value="C:plasma membrane"/>
    <property type="evidence" value="ECO:0007669"/>
    <property type="project" value="UniProtKB-SubCell"/>
</dbReference>
<dbReference type="InterPro" id="IPR003599">
    <property type="entry name" value="Ig_sub"/>
</dbReference>
<accession>A0AA97LHE1</accession>
<dbReference type="PANTHER" id="PTHR47387">
    <property type="entry name" value="NECTIN-2"/>
    <property type="match status" value="1"/>
</dbReference>
<dbReference type="SMART" id="SM00408">
    <property type="entry name" value="IGc2"/>
    <property type="match status" value="2"/>
</dbReference>
<keyword evidence="13" id="KW-0325">Glycoprotein</keyword>
<protein>
    <submittedName>
        <fullName evidence="19">Nectin-2 isoform X1</fullName>
    </submittedName>
</protein>
<comment type="subcellular location">
    <subcellularLocation>
        <location evidence="2">Cell junction</location>
        <location evidence="2">Adherens junction</location>
    </subcellularLocation>
    <subcellularLocation>
        <location evidence="1">Cell membrane</location>
        <topology evidence="1">Single-pass type I membrane protein</topology>
    </subcellularLocation>
</comment>
<feature type="signal peptide" evidence="16">
    <location>
        <begin position="1"/>
        <end position="24"/>
    </location>
</feature>
<evidence type="ECO:0000256" key="9">
    <source>
        <dbReference type="ARBA" id="ARBA00022949"/>
    </source>
</evidence>
<dbReference type="GO" id="GO:0007155">
    <property type="term" value="P:cell adhesion"/>
    <property type="evidence" value="ECO:0007669"/>
    <property type="project" value="UniProtKB-KW"/>
</dbReference>
<dbReference type="Pfam" id="PF08205">
    <property type="entry name" value="C2-set_2"/>
    <property type="match status" value="1"/>
</dbReference>
<gene>
    <name evidence="19" type="primary">NECTIN2</name>
</gene>
<dbReference type="InterPro" id="IPR007110">
    <property type="entry name" value="Ig-like_dom"/>
</dbReference>
<evidence type="ECO:0000256" key="1">
    <source>
        <dbReference type="ARBA" id="ARBA00004251"/>
    </source>
</evidence>
<comment type="similarity">
    <text evidence="3">Belongs to the nectin family.</text>
</comment>
<evidence type="ECO:0000256" key="5">
    <source>
        <dbReference type="ARBA" id="ARBA00022692"/>
    </source>
</evidence>
<evidence type="ECO:0000259" key="17">
    <source>
        <dbReference type="PROSITE" id="PS50835"/>
    </source>
</evidence>
<keyword evidence="4" id="KW-1003">Cell membrane</keyword>
<dbReference type="PROSITE" id="PS50835">
    <property type="entry name" value="IG_LIKE"/>
    <property type="match status" value="3"/>
</dbReference>
<feature type="region of interest" description="Disordered" evidence="14">
    <location>
        <begin position="365"/>
        <end position="409"/>
    </location>
</feature>
<keyword evidence="10 15" id="KW-1133">Transmembrane helix</keyword>
<evidence type="ECO:0000256" key="11">
    <source>
        <dbReference type="ARBA" id="ARBA00023136"/>
    </source>
</evidence>
<dbReference type="GO" id="GO:0005912">
    <property type="term" value="C:adherens junction"/>
    <property type="evidence" value="ECO:0007669"/>
    <property type="project" value="UniProtKB-SubCell"/>
</dbReference>
<keyword evidence="9" id="KW-0965">Cell junction</keyword>
<dbReference type="FunFam" id="2.60.40.10:FF:000304">
    <property type="entry name" value="Nectin cell adhesion molecule 1"/>
    <property type="match status" value="1"/>
</dbReference>
<dbReference type="Proteomes" id="UP001190640">
    <property type="component" value="Chromosome 15"/>
</dbReference>
<evidence type="ECO:0000256" key="15">
    <source>
        <dbReference type="SAM" id="Phobius"/>
    </source>
</evidence>
<sequence>MGAPRSPCALGSLLCCCLLSVVLAQRVNVQDEVTGYVGQEVTLPCTFTNASPDVKVSQVTWVKETGTKKQNVAVYHPVHGPSYLIEKGTGRIRFRAPSLQDATLVIAPLHMSDEGIYTCEFATYPLGNEDGVTSLTILAKPTNFAEALEVKAGNTEVPVAACTSANGKPAAHITWQSGLNGNFTVSEVTNTNGTVTVTSHYVMVPTKEANEQRIFCHIDQKTLVQPEALLVTLSILYPPEVVIHGYDNNWYLNRDDAVLTCSATGNPPPTDFSWTTPSGQLPNTVAVKGERLVVRNVDASVNTTFICHATNRVGRVSSEQVIFVRDKPNTEGAGTTGGIIGGLIAAIVALAVVATGILICRQQRNNRREEEEEDLEGPPAYKPPPPSQMTEEREPVPTPPEADSIPLKTPYFESSATDDLFGGVITATRTEDAPRYHELPTMEEREAVSNAAPSPEDGYLDQVNPIYDALAFAATEEEAASAALATDKAFIMSRAMYV</sequence>
<evidence type="ECO:0000256" key="12">
    <source>
        <dbReference type="ARBA" id="ARBA00023157"/>
    </source>
</evidence>
<keyword evidence="12" id="KW-1015">Disulfide bond</keyword>
<dbReference type="Pfam" id="PF13927">
    <property type="entry name" value="Ig_3"/>
    <property type="match status" value="1"/>
</dbReference>
<feature type="domain" description="Ig-like" evidence="17">
    <location>
        <begin position="38"/>
        <end position="138"/>
    </location>
</feature>
<evidence type="ECO:0000256" key="8">
    <source>
        <dbReference type="ARBA" id="ARBA00022889"/>
    </source>
</evidence>
<dbReference type="SMART" id="SM00406">
    <property type="entry name" value="IGv"/>
    <property type="match status" value="1"/>
</dbReference>
<evidence type="ECO:0000256" key="3">
    <source>
        <dbReference type="ARBA" id="ARBA00007810"/>
    </source>
</evidence>
<feature type="chain" id="PRO_5041686606" evidence="16">
    <location>
        <begin position="25"/>
        <end position="498"/>
    </location>
</feature>
<keyword evidence="8" id="KW-0130">Cell adhesion</keyword>
<dbReference type="Pfam" id="PF07686">
    <property type="entry name" value="V-set"/>
    <property type="match status" value="1"/>
</dbReference>
<evidence type="ECO:0000256" key="2">
    <source>
        <dbReference type="ARBA" id="ARBA00004536"/>
    </source>
</evidence>
<evidence type="ECO:0000256" key="7">
    <source>
        <dbReference type="ARBA" id="ARBA00022737"/>
    </source>
</evidence>
<dbReference type="InterPro" id="IPR052659">
    <property type="entry name" value="Nectin/PVR"/>
</dbReference>
<dbReference type="PANTHER" id="PTHR47387:SF1">
    <property type="entry name" value="NECTIN-2"/>
    <property type="match status" value="1"/>
</dbReference>
<dbReference type="InterPro" id="IPR036179">
    <property type="entry name" value="Ig-like_dom_sf"/>
</dbReference>
<dbReference type="SMART" id="SM00409">
    <property type="entry name" value="IG"/>
    <property type="match status" value="2"/>
</dbReference>
<dbReference type="KEGG" id="emc:129343342"/>
<name>A0AA97LHE1_EUBMA</name>
<dbReference type="SUPFAM" id="SSF48726">
    <property type="entry name" value="Immunoglobulin"/>
    <property type="match status" value="3"/>
</dbReference>